<dbReference type="PANTHER" id="PTHR43758">
    <property type="entry name" value="7,8-DIHYDRO-8-OXOGUANINE TRIPHOSPHATASE"/>
    <property type="match status" value="1"/>
</dbReference>
<evidence type="ECO:0000256" key="16">
    <source>
        <dbReference type="ARBA" id="ARBA00031927"/>
    </source>
</evidence>
<comment type="catalytic activity">
    <reaction evidence="10">
        <text>2-oxo-ATP + H2O = 2-oxo-AMP + diphosphate + H(+)</text>
        <dbReference type="Rhea" id="RHEA:67392"/>
        <dbReference type="ChEBI" id="CHEBI:15377"/>
        <dbReference type="ChEBI" id="CHEBI:15378"/>
        <dbReference type="ChEBI" id="CHEBI:33019"/>
        <dbReference type="ChEBI" id="CHEBI:71395"/>
        <dbReference type="ChEBI" id="CHEBI:172878"/>
    </reaction>
    <physiologicalReaction direction="left-to-right" evidence="10">
        <dbReference type="Rhea" id="RHEA:67393"/>
    </physiologicalReaction>
</comment>
<dbReference type="GO" id="GO:0042262">
    <property type="term" value="P:DNA protection"/>
    <property type="evidence" value="ECO:0007669"/>
    <property type="project" value="InterPro"/>
</dbReference>
<comment type="subunit">
    <text evidence="3">Monomer.</text>
</comment>
<comment type="catalytic activity">
    <reaction evidence="19">
        <text>O(6)-methyl-dGTP + H2O = O(6)-methyl-dGMP + diphosphate + H(+)</text>
        <dbReference type="Rhea" id="RHEA:67600"/>
        <dbReference type="ChEBI" id="CHEBI:15377"/>
        <dbReference type="ChEBI" id="CHEBI:15378"/>
        <dbReference type="ChEBI" id="CHEBI:33019"/>
        <dbReference type="ChEBI" id="CHEBI:169974"/>
        <dbReference type="ChEBI" id="CHEBI:169975"/>
    </reaction>
    <physiologicalReaction direction="left-to-right" evidence="19">
        <dbReference type="Rhea" id="RHEA:67601"/>
    </physiologicalReaction>
</comment>
<dbReference type="Pfam" id="PF00293">
    <property type="entry name" value="NUDIX"/>
    <property type="match status" value="1"/>
</dbReference>
<comment type="catalytic activity">
    <reaction evidence="20">
        <text>N(6)-methyl-dATP + H2O = N(6)-methyl-dAMP + diphosphate + H(+)</text>
        <dbReference type="Rhea" id="RHEA:67604"/>
        <dbReference type="ChEBI" id="CHEBI:15377"/>
        <dbReference type="ChEBI" id="CHEBI:15378"/>
        <dbReference type="ChEBI" id="CHEBI:33019"/>
        <dbReference type="ChEBI" id="CHEBI:169976"/>
        <dbReference type="ChEBI" id="CHEBI:172872"/>
    </reaction>
    <physiologicalReaction direction="left-to-right" evidence="20">
        <dbReference type="Rhea" id="RHEA:67605"/>
    </physiologicalReaction>
</comment>
<evidence type="ECO:0000256" key="13">
    <source>
        <dbReference type="ARBA" id="ARBA00029673"/>
    </source>
</evidence>
<dbReference type="GO" id="GO:0046872">
    <property type="term" value="F:metal ion binding"/>
    <property type="evidence" value="ECO:0007669"/>
    <property type="project" value="UniProtKB-KW"/>
</dbReference>
<name>A0A1F6G5R4_9BACT</name>
<dbReference type="CDD" id="cd03427">
    <property type="entry name" value="NUDIX_MTH1_Nudt1"/>
    <property type="match status" value="1"/>
</dbReference>
<dbReference type="AlphaFoldDB" id="A0A1F6G5R4"/>
<proteinExistence type="inferred from homology"/>
<dbReference type="GO" id="GO:0008828">
    <property type="term" value="F:dATP diphosphatase activity"/>
    <property type="evidence" value="ECO:0007669"/>
    <property type="project" value="UniProtKB-EC"/>
</dbReference>
<evidence type="ECO:0000256" key="2">
    <source>
        <dbReference type="ARBA" id="ARBA00005582"/>
    </source>
</evidence>
<evidence type="ECO:0000256" key="20">
    <source>
        <dbReference type="ARBA" id="ARBA00049032"/>
    </source>
</evidence>
<comment type="catalytic activity">
    <reaction evidence="7">
        <text>8-oxo-dATP + H2O = 8-oxo-dAMP + diphosphate + H(+)</text>
        <dbReference type="Rhea" id="RHEA:65396"/>
        <dbReference type="ChEBI" id="CHEBI:15377"/>
        <dbReference type="ChEBI" id="CHEBI:15378"/>
        <dbReference type="ChEBI" id="CHEBI:33019"/>
        <dbReference type="ChEBI" id="CHEBI:71361"/>
        <dbReference type="ChEBI" id="CHEBI:172871"/>
    </reaction>
    <physiologicalReaction direction="left-to-right" evidence="7">
        <dbReference type="Rhea" id="RHEA:65397"/>
    </physiologicalReaction>
</comment>
<dbReference type="InterPro" id="IPR003563">
    <property type="entry name" value="8ODP"/>
</dbReference>
<dbReference type="Proteomes" id="UP000176867">
    <property type="component" value="Unassembled WGS sequence"/>
</dbReference>
<dbReference type="GO" id="GO:0005737">
    <property type="term" value="C:cytoplasm"/>
    <property type="evidence" value="ECO:0007669"/>
    <property type="project" value="TreeGrafter"/>
</dbReference>
<dbReference type="GO" id="GO:0008413">
    <property type="term" value="F:8-oxo-7,8-dihydroguanosine triphosphate pyrophosphatase activity"/>
    <property type="evidence" value="ECO:0007669"/>
    <property type="project" value="InterPro"/>
</dbReference>
<dbReference type="EC" id="3.6.1.56" evidence="11"/>
<dbReference type="PRINTS" id="PR01403">
    <property type="entry name" value="8OXTPHPHTASE"/>
</dbReference>
<evidence type="ECO:0000256" key="17">
    <source>
        <dbReference type="ARBA" id="ARBA00032071"/>
    </source>
</evidence>
<evidence type="ECO:0000256" key="6">
    <source>
        <dbReference type="ARBA" id="ARBA00022842"/>
    </source>
</evidence>
<keyword evidence="4" id="KW-0479">Metal-binding</keyword>
<evidence type="ECO:0000256" key="18">
    <source>
        <dbReference type="ARBA" id="ARBA00048002"/>
    </source>
</evidence>
<dbReference type="InterPro" id="IPR015797">
    <property type="entry name" value="NUDIX_hydrolase-like_dom_sf"/>
</dbReference>
<dbReference type="Gene3D" id="3.90.79.10">
    <property type="entry name" value="Nucleoside Triphosphate Pyrophosphohydrolase"/>
    <property type="match status" value="1"/>
</dbReference>
<comment type="catalytic activity">
    <reaction evidence="18">
        <text>N(6)-methyl-ATP + H2O = N(6)-methyl-AMP + diphosphate + H(+)</text>
        <dbReference type="Rhea" id="RHEA:67608"/>
        <dbReference type="ChEBI" id="CHEBI:15377"/>
        <dbReference type="ChEBI" id="CHEBI:15378"/>
        <dbReference type="ChEBI" id="CHEBI:33019"/>
        <dbReference type="ChEBI" id="CHEBI:144842"/>
        <dbReference type="ChEBI" id="CHEBI:172873"/>
    </reaction>
    <physiologicalReaction direction="left-to-right" evidence="18">
        <dbReference type="Rhea" id="RHEA:67609"/>
    </physiologicalReaction>
</comment>
<keyword evidence="6" id="KW-0460">Magnesium</keyword>
<comment type="similarity">
    <text evidence="2">Belongs to the Nudix hydrolase family.</text>
</comment>
<evidence type="ECO:0000256" key="4">
    <source>
        <dbReference type="ARBA" id="ARBA00022723"/>
    </source>
</evidence>
<evidence type="ECO:0000256" key="8">
    <source>
        <dbReference type="ARBA" id="ARBA00024459"/>
    </source>
</evidence>
<comment type="cofactor">
    <cofactor evidence="1">
        <name>Mg(2+)</name>
        <dbReference type="ChEBI" id="CHEBI:18420"/>
    </cofactor>
</comment>
<comment type="caution">
    <text evidence="23">The sequence shown here is derived from an EMBL/GenBank/DDBJ whole genome shotgun (WGS) entry which is preliminary data.</text>
</comment>
<dbReference type="PANTHER" id="PTHR43758:SF2">
    <property type="entry name" value="OXIDIZED PURINE NUCLEOSIDE TRIPHOSPHATE HYDROLASE"/>
    <property type="match status" value="1"/>
</dbReference>
<evidence type="ECO:0000256" key="19">
    <source>
        <dbReference type="ARBA" id="ARBA00048894"/>
    </source>
</evidence>
<evidence type="ECO:0000256" key="12">
    <source>
        <dbReference type="ARBA" id="ARBA00026218"/>
    </source>
</evidence>
<dbReference type="SUPFAM" id="SSF55811">
    <property type="entry name" value="Nudix"/>
    <property type="match status" value="1"/>
</dbReference>
<evidence type="ECO:0000313" key="24">
    <source>
        <dbReference type="Proteomes" id="UP000176867"/>
    </source>
</evidence>
<dbReference type="EMBL" id="MFMU01000007">
    <property type="protein sequence ID" value="OGG93445.1"/>
    <property type="molecule type" value="Genomic_DNA"/>
</dbReference>
<comment type="catalytic activity">
    <reaction evidence="9">
        <text>8-oxo-dGTP + H2O = 8-oxo-dGMP + diphosphate + H(+)</text>
        <dbReference type="Rhea" id="RHEA:31575"/>
        <dbReference type="ChEBI" id="CHEBI:15377"/>
        <dbReference type="ChEBI" id="CHEBI:15378"/>
        <dbReference type="ChEBI" id="CHEBI:33019"/>
        <dbReference type="ChEBI" id="CHEBI:63224"/>
        <dbReference type="ChEBI" id="CHEBI:77896"/>
    </reaction>
    <physiologicalReaction direction="left-to-right" evidence="9">
        <dbReference type="Rhea" id="RHEA:31576"/>
    </physiologicalReaction>
</comment>
<evidence type="ECO:0000256" key="5">
    <source>
        <dbReference type="ARBA" id="ARBA00022801"/>
    </source>
</evidence>
<protein>
    <recommendedName>
        <fullName evidence="12">Oxidized purine nucleoside triphosphate hydrolase</fullName>
        <ecNumber evidence="11">3.6.1.56</ecNumber>
    </recommendedName>
    <alternativeName>
        <fullName evidence="16">2-hydroxy-dATP diphosphatase</fullName>
    </alternativeName>
    <alternativeName>
        <fullName evidence="15">7,8-dihydro-8-oxoguanine triphosphatase</fullName>
    </alternativeName>
    <alternativeName>
        <fullName evidence="14">8-oxo-dGTPase</fullName>
    </alternativeName>
    <alternativeName>
        <fullName evidence="17">Methylated purine nucleoside triphosphate hydrolase</fullName>
    </alternativeName>
    <alternativeName>
        <fullName evidence="13">Nucleoside diphosphate-linked moiety X motif 1</fullName>
    </alternativeName>
</protein>
<sequence>MKIATLAIITRGNQILLGRKQGSPEIGEGTLNGPGGKFESEKDLSILNCLVRETEEELAIELDPSKVEKVAIITFYAAGEPSFEVHTYRTSNFSGEPSETESMVPEWHDLDKIPYERMLESDSHWFPKLVRGETFNANVYYREKAKGFIRIEFLPFVDHN</sequence>
<evidence type="ECO:0000256" key="10">
    <source>
        <dbReference type="ARBA" id="ARBA00024596"/>
    </source>
</evidence>
<reference evidence="23 24" key="1">
    <citation type="journal article" date="2016" name="Nat. Commun.">
        <title>Thousands of microbial genomes shed light on interconnected biogeochemical processes in an aquifer system.</title>
        <authorList>
            <person name="Anantharaman K."/>
            <person name="Brown C.T."/>
            <person name="Hug L.A."/>
            <person name="Sharon I."/>
            <person name="Castelle C.J."/>
            <person name="Probst A.J."/>
            <person name="Thomas B.C."/>
            <person name="Singh A."/>
            <person name="Wilkins M.J."/>
            <person name="Karaoz U."/>
            <person name="Brodie E.L."/>
            <person name="Williams K.H."/>
            <person name="Hubbard S.S."/>
            <person name="Banfield J.F."/>
        </authorList>
    </citation>
    <scope>NUCLEOTIDE SEQUENCE [LARGE SCALE GENOMIC DNA]</scope>
</reference>
<accession>A0A1F6G5R4</accession>
<feature type="domain" description="Nudix hydrolase" evidence="22">
    <location>
        <begin position="1"/>
        <end position="134"/>
    </location>
</feature>
<comment type="catalytic activity">
    <reaction evidence="8">
        <text>2-oxo-dATP + H2O = 2-oxo-dAMP + diphosphate + H(+)</text>
        <dbReference type="Rhea" id="RHEA:31583"/>
        <dbReference type="ChEBI" id="CHEBI:15377"/>
        <dbReference type="ChEBI" id="CHEBI:15378"/>
        <dbReference type="ChEBI" id="CHEBI:33019"/>
        <dbReference type="ChEBI" id="CHEBI:63212"/>
        <dbReference type="ChEBI" id="CHEBI:77897"/>
        <dbReference type="EC" id="3.6.1.56"/>
    </reaction>
    <physiologicalReaction direction="left-to-right" evidence="8">
        <dbReference type="Rhea" id="RHEA:31584"/>
    </physiologicalReaction>
</comment>
<evidence type="ECO:0000256" key="3">
    <source>
        <dbReference type="ARBA" id="ARBA00011245"/>
    </source>
</evidence>
<gene>
    <name evidence="23" type="ORF">A2609_01825</name>
</gene>
<keyword evidence="5" id="KW-0378">Hydrolase</keyword>
<evidence type="ECO:0000256" key="21">
    <source>
        <dbReference type="ARBA" id="ARBA00053094"/>
    </source>
</evidence>
<evidence type="ECO:0000313" key="23">
    <source>
        <dbReference type="EMBL" id="OGG93445.1"/>
    </source>
</evidence>
<evidence type="ECO:0000259" key="22">
    <source>
        <dbReference type="PROSITE" id="PS51462"/>
    </source>
</evidence>
<dbReference type="InterPro" id="IPR000086">
    <property type="entry name" value="NUDIX_hydrolase_dom"/>
</dbReference>
<dbReference type="PROSITE" id="PS51462">
    <property type="entry name" value="NUDIX"/>
    <property type="match status" value="1"/>
</dbReference>
<evidence type="ECO:0000256" key="1">
    <source>
        <dbReference type="ARBA" id="ARBA00001946"/>
    </source>
</evidence>
<organism evidence="23 24">
    <name type="scientific">Candidatus Kaiserbacteria bacterium RIFOXYD1_FULL_47_14</name>
    <dbReference type="NCBI Taxonomy" id="1798533"/>
    <lineage>
        <taxon>Bacteria</taxon>
        <taxon>Candidatus Kaiseribacteriota</taxon>
    </lineage>
</organism>
<comment type="function">
    <text evidence="21">Oxidized purine nucleoside triphosphate hydrolase which is a prominent sanitizer of the oxidized nucleotide pool. Catalyzes the hydrolysis of 2-oxo-dATP (2-hydroxy-dATP) into 2-oxo-dAMP. Also has a significant hydrolase activity toward 2-oxo-ATP, 8-oxo-dGTP and 8-oxo-dATP. Through the hydrolysis of oxidized purine nucleoside triphosphates, prevents their incorporation into DNA and the subsequent transversions A:T to C:G and G:C to T:A. Also catalyzes the hydrolysis of methylated purine nucleoside triphosphate preventing their integration into DNA. Through this antimutagenic activity protects cells from oxidative stress.</text>
</comment>
<evidence type="ECO:0000256" key="7">
    <source>
        <dbReference type="ARBA" id="ARBA00024448"/>
    </source>
</evidence>
<dbReference type="STRING" id="1798533.A2609_01825"/>
<evidence type="ECO:0000256" key="15">
    <source>
        <dbReference type="ARBA" id="ARBA00030682"/>
    </source>
</evidence>
<evidence type="ECO:0000256" key="11">
    <source>
        <dbReference type="ARBA" id="ARBA00026103"/>
    </source>
</evidence>
<evidence type="ECO:0000256" key="9">
    <source>
        <dbReference type="ARBA" id="ARBA00024486"/>
    </source>
</evidence>
<evidence type="ECO:0000256" key="14">
    <source>
        <dbReference type="ARBA" id="ARBA00030634"/>
    </source>
</evidence>